<organism evidence="2 3">
    <name type="scientific">Glaciecola siphonariae</name>
    <dbReference type="NCBI Taxonomy" id="521012"/>
    <lineage>
        <taxon>Bacteria</taxon>
        <taxon>Pseudomonadati</taxon>
        <taxon>Pseudomonadota</taxon>
        <taxon>Gammaproteobacteria</taxon>
        <taxon>Alteromonadales</taxon>
        <taxon>Alteromonadaceae</taxon>
        <taxon>Glaciecola</taxon>
    </lineage>
</organism>
<feature type="chain" id="PRO_5045062734" evidence="1">
    <location>
        <begin position="31"/>
        <end position="348"/>
    </location>
</feature>
<reference evidence="3" key="1">
    <citation type="journal article" date="2019" name="Int. J. Syst. Evol. Microbiol.">
        <title>The Global Catalogue of Microorganisms (GCM) 10K type strain sequencing project: providing services to taxonomists for standard genome sequencing and annotation.</title>
        <authorList>
            <consortium name="The Broad Institute Genomics Platform"/>
            <consortium name="The Broad Institute Genome Sequencing Center for Infectious Disease"/>
            <person name="Wu L."/>
            <person name="Ma J."/>
        </authorList>
    </citation>
    <scope>NUCLEOTIDE SEQUENCE [LARGE SCALE GENOMIC DNA]</scope>
    <source>
        <strain evidence="3">KACC 12507</strain>
    </source>
</reference>
<proteinExistence type="predicted"/>
<name>A0ABV9LS19_9ALTE</name>
<comment type="caution">
    <text evidence="2">The sequence shown here is derived from an EMBL/GenBank/DDBJ whole genome shotgun (WGS) entry which is preliminary data.</text>
</comment>
<dbReference type="RefSeq" id="WP_382405368.1">
    <property type="nucleotide sequence ID" value="NZ_JBHSGU010000001.1"/>
</dbReference>
<sequence length="348" mass="39060">MNIRTKTNRLCWLSLPVALLGALLCFQAHADLIIRDLGKDYTVEPNKVVSGLYLHVENDDDVIGGNTSVRNETADTLKWKGKQSSNGFGYFQRNRDLGQVFNVPPGKDIVIDAIVLRTSRGNNAIMSGTPGSLMYLQFFEVDEIDGERLTINDAGTRKGDRALHGFDHQFNRADDYIEGAKYTPFKRVTGGTFPDIPHTTQYVYEHRAGEPYGEQEGHLRYIRFDLTGDDEITLKANKRYGFLLGFESPGKHRGLALAIQTDVHTKEDATFSVDANGMIHWGIRREGDGGIFPSIVSLPEPPTDEATLIKLTNESMFPKNHWDSIPPATKGFPDVDTYRTLQYYIEVK</sequence>
<feature type="signal peptide" evidence="1">
    <location>
        <begin position="1"/>
        <end position="30"/>
    </location>
</feature>
<accession>A0ABV9LS19</accession>
<gene>
    <name evidence="2" type="ORF">ACFO4O_00955</name>
</gene>
<evidence type="ECO:0000256" key="1">
    <source>
        <dbReference type="SAM" id="SignalP"/>
    </source>
</evidence>
<protein>
    <submittedName>
        <fullName evidence="2">Uncharacterized protein</fullName>
    </submittedName>
</protein>
<dbReference type="Proteomes" id="UP001595897">
    <property type="component" value="Unassembled WGS sequence"/>
</dbReference>
<evidence type="ECO:0000313" key="2">
    <source>
        <dbReference type="EMBL" id="MFC4698728.1"/>
    </source>
</evidence>
<evidence type="ECO:0000313" key="3">
    <source>
        <dbReference type="Proteomes" id="UP001595897"/>
    </source>
</evidence>
<keyword evidence="1" id="KW-0732">Signal</keyword>
<dbReference type="EMBL" id="JBHSGU010000001">
    <property type="protein sequence ID" value="MFC4698728.1"/>
    <property type="molecule type" value="Genomic_DNA"/>
</dbReference>
<keyword evidence="3" id="KW-1185">Reference proteome</keyword>